<dbReference type="GO" id="GO:0005886">
    <property type="term" value="C:plasma membrane"/>
    <property type="evidence" value="ECO:0007669"/>
    <property type="project" value="UniProtKB-SubCell"/>
</dbReference>
<evidence type="ECO:0000256" key="1">
    <source>
        <dbReference type="ARBA" id="ARBA00004651"/>
    </source>
</evidence>
<dbReference type="PANTHER" id="PTHR24221:SF654">
    <property type="entry name" value="ATP-BINDING CASSETTE SUB-FAMILY B MEMBER 6"/>
    <property type="match status" value="1"/>
</dbReference>
<feature type="domain" description="ABC transmembrane type-1" evidence="12">
    <location>
        <begin position="23"/>
        <end position="318"/>
    </location>
</feature>
<dbReference type="SUPFAM" id="SSF52540">
    <property type="entry name" value="P-loop containing nucleoside triphosphate hydrolases"/>
    <property type="match status" value="1"/>
</dbReference>
<keyword evidence="4 10" id="KW-0812">Transmembrane</keyword>
<feature type="transmembrane region" description="Helical" evidence="10">
    <location>
        <begin position="70"/>
        <end position="93"/>
    </location>
</feature>
<evidence type="ECO:0000256" key="3">
    <source>
        <dbReference type="ARBA" id="ARBA00022475"/>
    </source>
</evidence>
<dbReference type="Proteomes" id="UP000036045">
    <property type="component" value="Unassembled WGS sequence"/>
</dbReference>
<dbReference type="GO" id="GO:0016887">
    <property type="term" value="F:ATP hydrolysis activity"/>
    <property type="evidence" value="ECO:0007669"/>
    <property type="project" value="InterPro"/>
</dbReference>
<dbReference type="SUPFAM" id="SSF90123">
    <property type="entry name" value="ABC transporter transmembrane region"/>
    <property type="match status" value="1"/>
</dbReference>
<keyword evidence="6" id="KW-0378">Hydrolase</keyword>
<dbReference type="PATRIC" id="fig|1397.4.peg.685"/>
<dbReference type="PROSITE" id="PS50893">
    <property type="entry name" value="ABC_TRANSPORTER_2"/>
    <property type="match status" value="1"/>
</dbReference>
<feature type="transmembrane region" description="Helical" evidence="10">
    <location>
        <begin position="180"/>
        <end position="197"/>
    </location>
</feature>
<sequence length="602" mass="68428">MRNLIVFFKKLQAVTGTKMYLNIFLSILISALEGISIYLLIPMLSVIGLLNMQINDLFPITLIVAAMEKLPFQLNLASVLLIYLILIVGQALLQRSQTILNTDIQQNFIKQLRLETYESLIKVKWEYMLRKRKSDFNYILTTEISRVGVGTHSIIQLISIVFFTIVQIMLAFLLSPSLTSIVLIIGGLLSIFMRKFVRNSKTIGKETTELMNDYFGGITEQFSGMKDMKSNMLEPSFFDWFQSKSHLIHHNVMNLVRLNAKSVFIYRLMAGILIVLFVSISFSFLKLPPEKLMVIILIFSRLWPRFSSLQSNVEQIVSMFPALDHVLRVQAESNKSQEWSTFRTREWEPFTLEQAIECDHVYFRYQPSQEDWTLTNVNIHFPLKKTTAIVGPSGAGKTTLVDLVMGLLQPEKGRLLVNGKSLTEEELLLYRNSISYVAQEPFLFHSSIRDNLLMVAPKATELELWQALSFAAAENFVKQMPEGLDTVIGDRGIRLSGGERQRLVLARAILRKPAILILDEATSALDSENEQKIQQAIDQLKGRMTIIVIAHRLSTIRNADKVMVLESGKVIQEGEYKQLAQTKGALRKMLVSQELAGNQTLA</sequence>
<keyword evidence="6" id="KW-0645">Protease</keyword>
<evidence type="ECO:0000256" key="6">
    <source>
        <dbReference type="ARBA" id="ARBA00022807"/>
    </source>
</evidence>
<dbReference type="RefSeq" id="WP_047942568.1">
    <property type="nucleotide sequence ID" value="NZ_LDPH01000011.1"/>
</dbReference>
<keyword evidence="9 10" id="KW-0472">Membrane</keyword>
<dbReference type="InterPro" id="IPR003593">
    <property type="entry name" value="AAA+_ATPase"/>
</dbReference>
<dbReference type="PROSITE" id="PS00211">
    <property type="entry name" value="ABC_TRANSPORTER_1"/>
    <property type="match status" value="1"/>
</dbReference>
<dbReference type="OrthoDB" id="9770415at2"/>
<dbReference type="Gene3D" id="3.40.50.300">
    <property type="entry name" value="P-loop containing nucleotide triphosphate hydrolases"/>
    <property type="match status" value="1"/>
</dbReference>
<keyword evidence="8 10" id="KW-1133">Transmembrane helix</keyword>
<evidence type="ECO:0000259" key="11">
    <source>
        <dbReference type="PROSITE" id="PS50893"/>
    </source>
</evidence>
<accession>A0A0J1LAM4</accession>
<evidence type="ECO:0000256" key="7">
    <source>
        <dbReference type="ARBA" id="ARBA00022840"/>
    </source>
</evidence>
<dbReference type="Pfam" id="PF00005">
    <property type="entry name" value="ABC_tran"/>
    <property type="match status" value="1"/>
</dbReference>
<evidence type="ECO:0000256" key="9">
    <source>
        <dbReference type="ARBA" id="ARBA00023136"/>
    </source>
</evidence>
<keyword evidence="3" id="KW-1003">Cell membrane</keyword>
<evidence type="ECO:0000256" key="5">
    <source>
        <dbReference type="ARBA" id="ARBA00022741"/>
    </source>
</evidence>
<dbReference type="AlphaFoldDB" id="A0A0J1LAM4"/>
<evidence type="ECO:0000256" key="10">
    <source>
        <dbReference type="SAM" id="Phobius"/>
    </source>
</evidence>
<dbReference type="FunFam" id="3.40.50.300:FF:000299">
    <property type="entry name" value="ABC transporter ATP-binding protein/permease"/>
    <property type="match status" value="1"/>
</dbReference>
<comment type="caution">
    <text evidence="13">The sequence shown here is derived from an EMBL/GenBank/DDBJ whole genome shotgun (WGS) entry which is preliminary data.</text>
</comment>
<dbReference type="PROSITE" id="PS50929">
    <property type="entry name" value="ABC_TM1F"/>
    <property type="match status" value="1"/>
</dbReference>
<keyword evidence="7" id="KW-0067">ATP-binding</keyword>
<feature type="domain" description="ABC transporter" evidence="11">
    <location>
        <begin position="356"/>
        <end position="592"/>
    </location>
</feature>
<feature type="transmembrane region" description="Helical" evidence="10">
    <location>
        <begin position="154"/>
        <end position="174"/>
    </location>
</feature>
<evidence type="ECO:0000256" key="4">
    <source>
        <dbReference type="ARBA" id="ARBA00022692"/>
    </source>
</evidence>
<dbReference type="EMBL" id="LDPH01000011">
    <property type="protein sequence ID" value="KLV25975.1"/>
    <property type="molecule type" value="Genomic_DNA"/>
</dbReference>
<evidence type="ECO:0000259" key="12">
    <source>
        <dbReference type="PROSITE" id="PS50929"/>
    </source>
</evidence>
<dbReference type="InterPro" id="IPR011527">
    <property type="entry name" value="ABC1_TM_dom"/>
</dbReference>
<keyword evidence="2" id="KW-0813">Transport</keyword>
<dbReference type="GO" id="GO:0034040">
    <property type="term" value="F:ATPase-coupled lipid transmembrane transporter activity"/>
    <property type="evidence" value="ECO:0007669"/>
    <property type="project" value="TreeGrafter"/>
</dbReference>
<dbReference type="GO" id="GO:0005524">
    <property type="term" value="F:ATP binding"/>
    <property type="evidence" value="ECO:0007669"/>
    <property type="project" value="UniProtKB-KW"/>
</dbReference>
<dbReference type="PANTHER" id="PTHR24221">
    <property type="entry name" value="ATP-BINDING CASSETTE SUB-FAMILY B"/>
    <property type="match status" value="1"/>
</dbReference>
<comment type="subcellular location">
    <subcellularLocation>
        <location evidence="1">Cell membrane</location>
        <topology evidence="1">Multi-pass membrane protein</topology>
    </subcellularLocation>
</comment>
<dbReference type="InterPro" id="IPR003439">
    <property type="entry name" value="ABC_transporter-like_ATP-bd"/>
</dbReference>
<dbReference type="InterPro" id="IPR039421">
    <property type="entry name" value="Type_1_exporter"/>
</dbReference>
<dbReference type="Pfam" id="PF00664">
    <property type="entry name" value="ABC_membrane"/>
    <property type="match status" value="1"/>
</dbReference>
<name>A0A0J1LAM4_NIACI</name>
<evidence type="ECO:0000256" key="2">
    <source>
        <dbReference type="ARBA" id="ARBA00022448"/>
    </source>
</evidence>
<dbReference type="GO" id="GO:0008234">
    <property type="term" value="F:cysteine-type peptidase activity"/>
    <property type="evidence" value="ECO:0007669"/>
    <property type="project" value="UniProtKB-KW"/>
</dbReference>
<feature type="transmembrane region" description="Helical" evidence="10">
    <location>
        <begin position="21"/>
        <end position="50"/>
    </location>
</feature>
<reference evidence="13 14" key="1">
    <citation type="submission" date="2015-05" db="EMBL/GenBank/DDBJ databases">
        <title>Whole genome sequence and identification of bacterial endophytes from Costus igneus.</title>
        <authorList>
            <person name="Lee Y.P."/>
            <person name="Gan H.M."/>
            <person name="Eng W."/>
            <person name="Wheatley M.S."/>
            <person name="Caraballo A."/>
            <person name="Polter S."/>
            <person name="Savka M.A."/>
            <person name="Hudson A.O."/>
        </authorList>
    </citation>
    <scope>NUCLEOTIDE SEQUENCE [LARGE SCALE GENOMIC DNA]</scope>
    <source>
        <strain evidence="13 14">RIT379</strain>
    </source>
</reference>
<dbReference type="InterPro" id="IPR036640">
    <property type="entry name" value="ABC1_TM_sf"/>
</dbReference>
<evidence type="ECO:0000256" key="8">
    <source>
        <dbReference type="ARBA" id="ARBA00022989"/>
    </source>
</evidence>
<proteinExistence type="predicted"/>
<gene>
    <name evidence="13" type="ORF">ABW02_12860</name>
</gene>
<evidence type="ECO:0000313" key="14">
    <source>
        <dbReference type="Proteomes" id="UP000036045"/>
    </source>
</evidence>
<dbReference type="Gene3D" id="1.20.1560.10">
    <property type="entry name" value="ABC transporter type 1, transmembrane domain"/>
    <property type="match status" value="1"/>
</dbReference>
<dbReference type="InterPro" id="IPR027417">
    <property type="entry name" value="P-loop_NTPase"/>
</dbReference>
<keyword evidence="14" id="KW-1185">Reference proteome</keyword>
<feature type="transmembrane region" description="Helical" evidence="10">
    <location>
        <begin position="264"/>
        <end position="285"/>
    </location>
</feature>
<organism evidence="13 14">
    <name type="scientific">Niallia circulans</name>
    <name type="common">Bacillus circulans</name>
    <dbReference type="NCBI Taxonomy" id="1397"/>
    <lineage>
        <taxon>Bacteria</taxon>
        <taxon>Bacillati</taxon>
        <taxon>Bacillota</taxon>
        <taxon>Bacilli</taxon>
        <taxon>Bacillales</taxon>
        <taxon>Bacillaceae</taxon>
        <taxon>Niallia</taxon>
    </lineage>
</organism>
<dbReference type="GO" id="GO:0140359">
    <property type="term" value="F:ABC-type transporter activity"/>
    <property type="evidence" value="ECO:0007669"/>
    <property type="project" value="InterPro"/>
</dbReference>
<keyword evidence="6" id="KW-0788">Thiol protease</keyword>
<dbReference type="SMART" id="SM00382">
    <property type="entry name" value="AAA"/>
    <property type="match status" value="1"/>
</dbReference>
<dbReference type="InterPro" id="IPR017871">
    <property type="entry name" value="ABC_transporter-like_CS"/>
</dbReference>
<evidence type="ECO:0000313" key="13">
    <source>
        <dbReference type="EMBL" id="KLV25975.1"/>
    </source>
</evidence>
<keyword evidence="5" id="KW-0547">Nucleotide-binding</keyword>
<protein>
    <submittedName>
        <fullName evidence="13">Multidrug ABC transporter</fullName>
    </submittedName>
</protein>